<keyword evidence="1" id="KW-0812">Transmembrane</keyword>
<protein>
    <submittedName>
        <fullName evidence="2">Uncharacterized protein</fullName>
    </submittedName>
</protein>
<gene>
    <name evidence="2" type="ORF">MES4922_300100</name>
</gene>
<comment type="caution">
    <text evidence="2">The sequence shown here is derived from an EMBL/GenBank/DDBJ whole genome shotgun (WGS) entry which is preliminary data.</text>
</comment>
<evidence type="ECO:0000256" key="1">
    <source>
        <dbReference type="SAM" id="Phobius"/>
    </source>
</evidence>
<proteinExistence type="predicted"/>
<evidence type="ECO:0000313" key="3">
    <source>
        <dbReference type="Proteomes" id="UP001152604"/>
    </source>
</evidence>
<reference evidence="2" key="1">
    <citation type="submission" date="2022-03" db="EMBL/GenBank/DDBJ databases">
        <authorList>
            <person name="Brunel B."/>
        </authorList>
    </citation>
    <scope>NUCLEOTIDE SEQUENCE</scope>
    <source>
        <strain evidence="2">STM4922sample</strain>
    </source>
</reference>
<feature type="transmembrane region" description="Helical" evidence="1">
    <location>
        <begin position="26"/>
        <end position="50"/>
    </location>
</feature>
<name>A0ABN8K196_9HYPH</name>
<dbReference type="EMBL" id="CAKXZS010000024">
    <property type="protein sequence ID" value="CAH2402878.1"/>
    <property type="molecule type" value="Genomic_DNA"/>
</dbReference>
<keyword evidence="1" id="KW-1133">Transmembrane helix</keyword>
<keyword evidence="3" id="KW-1185">Reference proteome</keyword>
<keyword evidence="1" id="KW-0472">Membrane</keyword>
<dbReference type="Proteomes" id="UP001152604">
    <property type="component" value="Unassembled WGS sequence"/>
</dbReference>
<evidence type="ECO:0000313" key="2">
    <source>
        <dbReference type="EMBL" id="CAH2402878.1"/>
    </source>
</evidence>
<sequence length="74" mass="7749">MDLETCIVFAKARIEGSRVPGVRLRAAILCLIVAMTLSTSVPLLSLAVVCSSIRTAQITMTVLSNCTSLSLAAP</sequence>
<accession>A0ABN8K196</accession>
<organism evidence="2 3">
    <name type="scientific">Mesorhizobium ventifaucium</name>
    <dbReference type="NCBI Taxonomy" id="666020"/>
    <lineage>
        <taxon>Bacteria</taxon>
        <taxon>Pseudomonadati</taxon>
        <taxon>Pseudomonadota</taxon>
        <taxon>Alphaproteobacteria</taxon>
        <taxon>Hyphomicrobiales</taxon>
        <taxon>Phyllobacteriaceae</taxon>
        <taxon>Mesorhizobium</taxon>
    </lineage>
</organism>